<dbReference type="Gene3D" id="1.20.1250.20">
    <property type="entry name" value="MFS general substrate transporter like domains"/>
    <property type="match status" value="1"/>
</dbReference>
<evidence type="ECO:0000256" key="5">
    <source>
        <dbReference type="ARBA" id="ARBA00022989"/>
    </source>
</evidence>
<feature type="transmembrane region" description="Helical" evidence="7">
    <location>
        <begin position="325"/>
        <end position="345"/>
    </location>
</feature>
<dbReference type="PROSITE" id="PS50850">
    <property type="entry name" value="MFS"/>
    <property type="match status" value="1"/>
</dbReference>
<dbReference type="PANTHER" id="PTHR42718:SF46">
    <property type="entry name" value="BLR6921 PROTEIN"/>
    <property type="match status" value="1"/>
</dbReference>
<dbReference type="PANTHER" id="PTHR42718">
    <property type="entry name" value="MAJOR FACILITATOR SUPERFAMILY MULTIDRUG TRANSPORTER MFSC"/>
    <property type="match status" value="1"/>
</dbReference>
<feature type="transmembrane region" description="Helical" evidence="7">
    <location>
        <begin position="224"/>
        <end position="242"/>
    </location>
</feature>
<feature type="transmembrane region" description="Helical" evidence="7">
    <location>
        <begin position="44"/>
        <end position="65"/>
    </location>
</feature>
<evidence type="ECO:0000256" key="7">
    <source>
        <dbReference type="SAM" id="Phobius"/>
    </source>
</evidence>
<dbReference type="SUPFAM" id="SSF103473">
    <property type="entry name" value="MFS general substrate transporter"/>
    <property type="match status" value="1"/>
</dbReference>
<dbReference type="RefSeq" id="WP_345125943.1">
    <property type="nucleotide sequence ID" value="NZ_BAABAT010000006.1"/>
</dbReference>
<feature type="transmembrane region" description="Helical" evidence="7">
    <location>
        <begin position="72"/>
        <end position="91"/>
    </location>
</feature>
<keyword evidence="10" id="KW-1185">Reference proteome</keyword>
<feature type="transmembrane region" description="Helical" evidence="7">
    <location>
        <begin position="294"/>
        <end position="313"/>
    </location>
</feature>
<reference evidence="10" key="1">
    <citation type="journal article" date="2019" name="Int. J. Syst. Evol. Microbiol.">
        <title>The Global Catalogue of Microorganisms (GCM) 10K type strain sequencing project: providing services to taxonomists for standard genome sequencing and annotation.</title>
        <authorList>
            <consortium name="The Broad Institute Genomics Platform"/>
            <consortium name="The Broad Institute Genome Sequencing Center for Infectious Disease"/>
            <person name="Wu L."/>
            <person name="Ma J."/>
        </authorList>
    </citation>
    <scope>NUCLEOTIDE SEQUENCE [LARGE SCALE GENOMIC DNA]</scope>
    <source>
        <strain evidence="10">JCM 17441</strain>
    </source>
</reference>
<keyword evidence="2" id="KW-0813">Transport</keyword>
<organism evidence="9 10">
    <name type="scientific">Dactylosporangium darangshiense</name>
    <dbReference type="NCBI Taxonomy" id="579108"/>
    <lineage>
        <taxon>Bacteria</taxon>
        <taxon>Bacillati</taxon>
        <taxon>Actinomycetota</taxon>
        <taxon>Actinomycetes</taxon>
        <taxon>Micromonosporales</taxon>
        <taxon>Micromonosporaceae</taxon>
        <taxon>Dactylosporangium</taxon>
    </lineage>
</organism>
<dbReference type="InterPro" id="IPR020846">
    <property type="entry name" value="MFS_dom"/>
</dbReference>
<protein>
    <submittedName>
        <fullName evidence="9">MDR family MFS transporter</fullName>
    </submittedName>
</protein>
<sequence length="462" mass="47608">MRLGRLAAILIAGVIAPILDTTIVNVALGTLGRELRAPVADVQWVVTAYLLALAAAIPLTGWSVARFGGRRMWLVSLALFLGGSALCAAAWNIGALVAFRAVQGFGAGLMIPIMQTLLVQAAHGRPLGRLMATISLPALVGPIFGPVVGGLIVGHASWRWVFLVNVPVCVVALALAAWKLPAELDDRGEAYRLDVIGLALLSPGLAAGIYGLSQVANRGTAADARVLVPLAAFVVLLGAFGWHTRRTRAVPVVDLRLFRSRPFAAASALLFLAGLALFGAMLLLPLYYQQVRGASVVTAGLLLVPQGIGSLLVRPALGRFIDRIGPRAVVLAGVALTLAGTVPFALGWPEWALAAALVVRGGGLTGVLLAVMTAAYEGLERSAVPHASSATRIAQQVGGAFGAAVLAVILQHQGGSAAAFRHSFWWAAGFTLLAVAPALLLPARAPAASPAVTAPTAPLPAR</sequence>
<keyword evidence="6 7" id="KW-0472">Membrane</keyword>
<evidence type="ECO:0000256" key="4">
    <source>
        <dbReference type="ARBA" id="ARBA00022692"/>
    </source>
</evidence>
<proteinExistence type="predicted"/>
<dbReference type="Proteomes" id="UP001500620">
    <property type="component" value="Unassembled WGS sequence"/>
</dbReference>
<gene>
    <name evidence="9" type="ORF">GCM10022255_028230</name>
</gene>
<feature type="transmembrane region" description="Helical" evidence="7">
    <location>
        <begin position="423"/>
        <end position="441"/>
    </location>
</feature>
<evidence type="ECO:0000313" key="9">
    <source>
        <dbReference type="EMBL" id="GAA4248392.1"/>
    </source>
</evidence>
<dbReference type="EMBL" id="BAABAT010000006">
    <property type="protein sequence ID" value="GAA4248392.1"/>
    <property type="molecule type" value="Genomic_DNA"/>
</dbReference>
<comment type="caution">
    <text evidence="9">The sequence shown here is derived from an EMBL/GenBank/DDBJ whole genome shotgun (WGS) entry which is preliminary data.</text>
</comment>
<keyword evidence="3" id="KW-1003">Cell membrane</keyword>
<evidence type="ECO:0000259" key="8">
    <source>
        <dbReference type="PROSITE" id="PS50850"/>
    </source>
</evidence>
<keyword evidence="4 7" id="KW-0812">Transmembrane</keyword>
<evidence type="ECO:0000313" key="10">
    <source>
        <dbReference type="Proteomes" id="UP001500620"/>
    </source>
</evidence>
<feature type="transmembrane region" description="Helical" evidence="7">
    <location>
        <begin position="190"/>
        <end position="212"/>
    </location>
</feature>
<dbReference type="NCBIfam" id="TIGR00711">
    <property type="entry name" value="efflux_EmrB"/>
    <property type="match status" value="1"/>
</dbReference>
<feature type="transmembrane region" description="Helical" evidence="7">
    <location>
        <begin position="158"/>
        <end position="178"/>
    </location>
</feature>
<dbReference type="InterPro" id="IPR036259">
    <property type="entry name" value="MFS_trans_sf"/>
</dbReference>
<evidence type="ECO:0000256" key="1">
    <source>
        <dbReference type="ARBA" id="ARBA00004651"/>
    </source>
</evidence>
<name>A0ABP8D681_9ACTN</name>
<feature type="transmembrane region" description="Helical" evidence="7">
    <location>
        <begin position="130"/>
        <end position="152"/>
    </location>
</feature>
<evidence type="ECO:0000256" key="2">
    <source>
        <dbReference type="ARBA" id="ARBA00022448"/>
    </source>
</evidence>
<feature type="transmembrane region" description="Helical" evidence="7">
    <location>
        <begin position="393"/>
        <end position="411"/>
    </location>
</feature>
<dbReference type="InterPro" id="IPR004638">
    <property type="entry name" value="EmrB-like"/>
</dbReference>
<evidence type="ECO:0000256" key="3">
    <source>
        <dbReference type="ARBA" id="ARBA00022475"/>
    </source>
</evidence>
<evidence type="ECO:0000256" key="6">
    <source>
        <dbReference type="ARBA" id="ARBA00023136"/>
    </source>
</evidence>
<accession>A0ABP8D681</accession>
<dbReference type="InterPro" id="IPR011701">
    <property type="entry name" value="MFS"/>
</dbReference>
<keyword evidence="5 7" id="KW-1133">Transmembrane helix</keyword>
<dbReference type="Pfam" id="PF07690">
    <property type="entry name" value="MFS_1"/>
    <property type="match status" value="1"/>
</dbReference>
<dbReference type="Gene3D" id="1.20.1720.10">
    <property type="entry name" value="Multidrug resistance protein D"/>
    <property type="match status" value="1"/>
</dbReference>
<feature type="domain" description="Major facilitator superfamily (MFS) profile" evidence="8">
    <location>
        <begin position="6"/>
        <end position="446"/>
    </location>
</feature>
<feature type="transmembrane region" description="Helical" evidence="7">
    <location>
        <begin position="263"/>
        <end position="288"/>
    </location>
</feature>
<feature type="transmembrane region" description="Helical" evidence="7">
    <location>
        <begin position="351"/>
        <end position="372"/>
    </location>
</feature>
<comment type="subcellular location">
    <subcellularLocation>
        <location evidence="1">Cell membrane</location>
        <topology evidence="1">Multi-pass membrane protein</topology>
    </subcellularLocation>
</comment>